<keyword evidence="2" id="KW-0378">Hydrolase</keyword>
<dbReference type="PANTHER" id="PTHR43194:SF2">
    <property type="entry name" value="PEROXISOMAL MEMBRANE PROTEIN LPX1"/>
    <property type="match status" value="1"/>
</dbReference>
<reference evidence="2 3" key="1">
    <citation type="journal article" date="2016" name="Mol. Biol. Evol.">
        <title>Comparative Genomics of Early-Diverging Mushroom-Forming Fungi Provides Insights into the Origins of Lignocellulose Decay Capabilities.</title>
        <authorList>
            <person name="Nagy L.G."/>
            <person name="Riley R."/>
            <person name="Tritt A."/>
            <person name="Adam C."/>
            <person name="Daum C."/>
            <person name="Floudas D."/>
            <person name="Sun H."/>
            <person name="Yadav J.S."/>
            <person name="Pangilinan J."/>
            <person name="Larsson K.H."/>
            <person name="Matsuura K."/>
            <person name="Barry K."/>
            <person name="Labutti K."/>
            <person name="Kuo R."/>
            <person name="Ohm R.A."/>
            <person name="Bhattacharya S.S."/>
            <person name="Shirouzu T."/>
            <person name="Yoshinaga Y."/>
            <person name="Martin F.M."/>
            <person name="Grigoriev I.V."/>
            <person name="Hibbett D.S."/>
        </authorList>
    </citation>
    <scope>NUCLEOTIDE SEQUENCE [LARGE SCALE GENOMIC DNA]</scope>
    <source>
        <strain evidence="2 3">L-15889</strain>
    </source>
</reference>
<gene>
    <name evidence="2" type="ORF">DAEQUDRAFT_323176</name>
</gene>
<dbReference type="Pfam" id="PF12697">
    <property type="entry name" value="Abhydrolase_6"/>
    <property type="match status" value="1"/>
</dbReference>
<accession>A0A165PSK5</accession>
<dbReference type="InterPro" id="IPR000073">
    <property type="entry name" value="AB_hydrolase_1"/>
</dbReference>
<proteinExistence type="predicted"/>
<evidence type="ECO:0000313" key="2">
    <source>
        <dbReference type="EMBL" id="KZT68581.1"/>
    </source>
</evidence>
<dbReference type="OrthoDB" id="408373at2759"/>
<sequence length="297" mass="33550">MQFRPVVKSLRSSDGTSIHAEFVGDVQKPCIVLVHGFNMSSVVFDDLFCDVSLLREVCMARYDLRGHGRSGIPEESSAYSSSLYADDFSTVMREFRFGRPILVTWSYGGSIPCDIYANLGPDILAGVVYIAGFPYLAPPIFPDGVTQLTVTCLQCQMYPPDVAAYLRAKTTFVDAICQWQDVESVEHRRRLTWLAPAFFQSPQVVRNLLTRQQDPEKLLEALRCGTPVLMLYGDADKLMNGEHIVREMQQHCADMEVHIMRGAGHAPFFERREEFVSGILRFVDRAMTKRKLDSTAF</sequence>
<protein>
    <submittedName>
        <fullName evidence="2">Alpha/beta-hydrolase</fullName>
    </submittedName>
</protein>
<name>A0A165PSK5_9APHY</name>
<dbReference type="AlphaFoldDB" id="A0A165PSK5"/>
<dbReference type="EMBL" id="KV429065">
    <property type="protein sequence ID" value="KZT68581.1"/>
    <property type="molecule type" value="Genomic_DNA"/>
</dbReference>
<dbReference type="SUPFAM" id="SSF53474">
    <property type="entry name" value="alpha/beta-Hydrolases"/>
    <property type="match status" value="1"/>
</dbReference>
<feature type="domain" description="AB hydrolase-1" evidence="1">
    <location>
        <begin position="31"/>
        <end position="276"/>
    </location>
</feature>
<organism evidence="2 3">
    <name type="scientific">Daedalea quercina L-15889</name>
    <dbReference type="NCBI Taxonomy" id="1314783"/>
    <lineage>
        <taxon>Eukaryota</taxon>
        <taxon>Fungi</taxon>
        <taxon>Dikarya</taxon>
        <taxon>Basidiomycota</taxon>
        <taxon>Agaricomycotina</taxon>
        <taxon>Agaricomycetes</taxon>
        <taxon>Polyporales</taxon>
        <taxon>Fomitopsis</taxon>
    </lineage>
</organism>
<dbReference type="InterPro" id="IPR029058">
    <property type="entry name" value="AB_hydrolase_fold"/>
</dbReference>
<dbReference type="InterPro" id="IPR050228">
    <property type="entry name" value="Carboxylesterase_BioH"/>
</dbReference>
<keyword evidence="3" id="KW-1185">Reference proteome</keyword>
<dbReference type="GO" id="GO:0016787">
    <property type="term" value="F:hydrolase activity"/>
    <property type="evidence" value="ECO:0007669"/>
    <property type="project" value="UniProtKB-KW"/>
</dbReference>
<evidence type="ECO:0000259" key="1">
    <source>
        <dbReference type="Pfam" id="PF12697"/>
    </source>
</evidence>
<dbReference type="Proteomes" id="UP000076727">
    <property type="component" value="Unassembled WGS sequence"/>
</dbReference>
<dbReference type="Gene3D" id="3.40.50.1820">
    <property type="entry name" value="alpha/beta hydrolase"/>
    <property type="match status" value="1"/>
</dbReference>
<evidence type="ECO:0000313" key="3">
    <source>
        <dbReference type="Proteomes" id="UP000076727"/>
    </source>
</evidence>
<dbReference type="PANTHER" id="PTHR43194">
    <property type="entry name" value="HYDROLASE ALPHA/BETA FOLD FAMILY"/>
    <property type="match status" value="1"/>
</dbReference>
<dbReference type="STRING" id="1314783.A0A165PSK5"/>